<dbReference type="AlphaFoldDB" id="A0A1D8NFU7"/>
<dbReference type="InterPro" id="IPR037507">
    <property type="entry name" value="Ribosomal_mL59"/>
</dbReference>
<organism evidence="3 5">
    <name type="scientific">Yarrowia lipolytica</name>
    <name type="common">Candida lipolytica</name>
    <dbReference type="NCBI Taxonomy" id="4952"/>
    <lineage>
        <taxon>Eukaryota</taxon>
        <taxon>Fungi</taxon>
        <taxon>Dikarya</taxon>
        <taxon>Ascomycota</taxon>
        <taxon>Saccharomycotina</taxon>
        <taxon>Dipodascomycetes</taxon>
        <taxon>Dipodascales</taxon>
        <taxon>Dipodascales incertae sedis</taxon>
        <taxon>Yarrowia</taxon>
    </lineage>
</organism>
<dbReference type="KEGG" id="yli:2910286"/>
<dbReference type="InterPro" id="IPR040922">
    <property type="entry name" value="Ribosomal_mL59_dom"/>
</dbReference>
<evidence type="ECO:0000256" key="1">
    <source>
        <dbReference type="SAM" id="MobiDB-lite"/>
    </source>
</evidence>
<dbReference type="VEuPathDB" id="FungiDB:YALI0_D23155g"/>
<reference evidence="3 5" key="1">
    <citation type="journal article" date="2016" name="PLoS ONE">
        <title>Sequence Assembly of Yarrowia lipolytica Strain W29/CLIB89 Shows Transposable Element Diversity.</title>
        <authorList>
            <person name="Magnan C."/>
            <person name="Yu J."/>
            <person name="Chang I."/>
            <person name="Jahn E."/>
            <person name="Kanomata Y."/>
            <person name="Wu J."/>
            <person name="Zeller M."/>
            <person name="Oakes M."/>
            <person name="Baldi P."/>
            <person name="Sandmeyer S."/>
        </authorList>
    </citation>
    <scope>NUCLEOTIDE SEQUENCE [LARGE SCALE GENOMIC DNA]</scope>
    <source>
        <strain evidence="3">CLIB89</strain>
        <strain evidence="5">CLIB89(W29)</strain>
    </source>
</reference>
<evidence type="ECO:0000313" key="6">
    <source>
        <dbReference type="Proteomes" id="UP000256601"/>
    </source>
</evidence>
<feature type="region of interest" description="Disordered" evidence="1">
    <location>
        <begin position="163"/>
        <end position="183"/>
    </location>
</feature>
<evidence type="ECO:0000313" key="4">
    <source>
        <dbReference type="EMBL" id="RDW27230.1"/>
    </source>
</evidence>
<accession>A0A1D8NFU7</accession>
<proteinExistence type="predicted"/>
<dbReference type="Pfam" id="PF18126">
    <property type="entry name" value="Mitoc_mL59"/>
    <property type="match status" value="1"/>
</dbReference>
<dbReference type="EMBL" id="CP017556">
    <property type="protein sequence ID" value="AOW04506.1"/>
    <property type="molecule type" value="Genomic_DNA"/>
</dbReference>
<evidence type="ECO:0000259" key="2">
    <source>
        <dbReference type="Pfam" id="PF18126"/>
    </source>
</evidence>
<dbReference type="GeneID" id="2910286"/>
<evidence type="ECO:0000313" key="5">
    <source>
        <dbReference type="Proteomes" id="UP000182444"/>
    </source>
</evidence>
<dbReference type="PANTHER" id="PTHR28041:SF1">
    <property type="entry name" value="LARGE RIBOSOMAL SUBUNIT PROTEIN ML59"/>
    <property type="match status" value="1"/>
</dbReference>
<feature type="domain" description="Large ribosomal subunit protein mL59" evidence="2">
    <location>
        <begin position="40"/>
        <end position="164"/>
    </location>
</feature>
<reference evidence="4 6" key="2">
    <citation type="submission" date="2018-07" db="EMBL/GenBank/DDBJ databases">
        <title>Draft Genome Assemblies for Five Robust Yarrowia lipolytica Strains Exhibiting High Lipid Production and Pentose Sugar Utilization and Sugar Alcohol Secretion from Undetoxified Lignocellulosic Biomass Hydrolysates.</title>
        <authorList>
            <consortium name="DOE Joint Genome Institute"/>
            <person name="Walker C."/>
            <person name="Ryu S."/>
            <person name="Na H."/>
            <person name="Zane M."/>
            <person name="LaButti K."/>
            <person name="Lipzen A."/>
            <person name="Haridas S."/>
            <person name="Barry K."/>
            <person name="Grigoriev I.V."/>
            <person name="Quarterman J."/>
            <person name="Slininger P."/>
            <person name="Dien B."/>
            <person name="Trinh C.T."/>
        </authorList>
    </citation>
    <scope>NUCLEOTIDE SEQUENCE [LARGE SCALE GENOMIC DNA]</scope>
    <source>
        <strain evidence="4 6">YB392</strain>
    </source>
</reference>
<dbReference type="OrthoDB" id="18529at2759"/>
<dbReference type="PANTHER" id="PTHR28041">
    <property type="entry name" value="54S RIBOSOMAL PROTEIN L25, MITOCHONDRIAL"/>
    <property type="match status" value="1"/>
</dbReference>
<dbReference type="GO" id="GO:0005762">
    <property type="term" value="C:mitochondrial large ribosomal subunit"/>
    <property type="evidence" value="ECO:0007669"/>
    <property type="project" value="InterPro"/>
</dbReference>
<dbReference type="VEuPathDB" id="FungiDB:YALI1_D29852g"/>
<dbReference type="Proteomes" id="UP000256601">
    <property type="component" value="Unassembled WGS sequence"/>
</dbReference>
<dbReference type="GO" id="GO:0003735">
    <property type="term" value="F:structural constituent of ribosome"/>
    <property type="evidence" value="ECO:0007669"/>
    <property type="project" value="InterPro"/>
</dbReference>
<dbReference type="EMBL" id="KZ858966">
    <property type="protein sequence ID" value="RDW27230.1"/>
    <property type="molecule type" value="Genomic_DNA"/>
</dbReference>
<dbReference type="eggNOG" id="ENOG502RZ2K">
    <property type="taxonomic scope" value="Eukaryota"/>
</dbReference>
<sequence>MKPSVNMLKQAVSSAVKAQVPVIDASPSYIPNANFAKLPQKLQDFFQRFPPQPFVNYSAKKGFKDAPNANPFLPNKSRVTNKTHKPLYSLRRQSDLYKLAHKHGVHELLPPMEKTFFETRHEQAKPLIGEMVWKKHIREKTKESRKEKIAKALETMDEKIAEAKGKKHWERLERREREKKQWV</sequence>
<protein>
    <recommendedName>
        <fullName evidence="2">Large ribosomal subunit protein mL59 domain-containing protein</fullName>
    </recommendedName>
</protein>
<dbReference type="OMA" id="KGHKHEL"/>
<name>A0A1D8NFU7_YARLL</name>
<dbReference type="Proteomes" id="UP000182444">
    <property type="component" value="Chromosome 1D"/>
</dbReference>
<gene>
    <name evidence="4" type="ORF">B0I71DRAFT_163712</name>
    <name evidence="3" type="ORF">YALI1_D29852g</name>
</gene>
<evidence type="ECO:0000313" key="3">
    <source>
        <dbReference type="EMBL" id="AOW04506.1"/>
    </source>
</evidence>
<dbReference type="RefSeq" id="XP_503178.1">
    <property type="nucleotide sequence ID" value="XM_503178.1"/>
</dbReference>